<organism evidence="2">
    <name type="scientific">Lygus hesperus</name>
    <name type="common">Western plant bug</name>
    <dbReference type="NCBI Taxonomy" id="30085"/>
    <lineage>
        <taxon>Eukaryota</taxon>
        <taxon>Metazoa</taxon>
        <taxon>Ecdysozoa</taxon>
        <taxon>Arthropoda</taxon>
        <taxon>Hexapoda</taxon>
        <taxon>Insecta</taxon>
        <taxon>Pterygota</taxon>
        <taxon>Neoptera</taxon>
        <taxon>Paraneoptera</taxon>
        <taxon>Hemiptera</taxon>
        <taxon>Heteroptera</taxon>
        <taxon>Panheteroptera</taxon>
        <taxon>Cimicomorpha</taxon>
        <taxon>Miridae</taxon>
        <taxon>Mirini</taxon>
        <taxon>Lygus</taxon>
    </lineage>
</organism>
<keyword evidence="2" id="KW-0808">Transferase</keyword>
<feature type="domain" description="DNA-dependent protein kinase catalytic subunit CC3" evidence="1">
    <location>
        <begin position="143"/>
        <end position="516"/>
    </location>
</feature>
<name>A0A0A9VW15_LYGHE</name>
<keyword evidence="2" id="KW-0418">Kinase</keyword>
<dbReference type="GO" id="GO:0016301">
    <property type="term" value="F:kinase activity"/>
    <property type="evidence" value="ECO:0007669"/>
    <property type="project" value="UniProtKB-KW"/>
</dbReference>
<protein>
    <submittedName>
        <fullName evidence="2">DNA-dependent protein kinase catalytic subunit</fullName>
    </submittedName>
</protein>
<dbReference type="GO" id="GO:0006303">
    <property type="term" value="P:double-strand break repair via nonhomologous end joining"/>
    <property type="evidence" value="ECO:0007669"/>
    <property type="project" value="InterPro"/>
</dbReference>
<dbReference type="SUPFAM" id="SSF48371">
    <property type="entry name" value="ARM repeat"/>
    <property type="match status" value="1"/>
</dbReference>
<dbReference type="AlphaFoldDB" id="A0A0A9VW15"/>
<dbReference type="GO" id="GO:0005634">
    <property type="term" value="C:nucleus"/>
    <property type="evidence" value="ECO:0007669"/>
    <property type="project" value="InterPro"/>
</dbReference>
<gene>
    <name evidence="2" type="primary">PRKDC_1</name>
    <name evidence="2" type="ORF">CM83_35173</name>
</gene>
<dbReference type="InterPro" id="IPR016024">
    <property type="entry name" value="ARM-type_fold"/>
</dbReference>
<proteinExistence type="predicted"/>
<dbReference type="Pfam" id="PF08163">
    <property type="entry name" value="DNAPKcs_CC3"/>
    <property type="match status" value="1"/>
</dbReference>
<feature type="non-terminal residue" evidence="2">
    <location>
        <position position="731"/>
    </location>
</feature>
<reference evidence="2" key="1">
    <citation type="journal article" date="2014" name="PLoS ONE">
        <title>Transcriptome-Based Identification of ABC Transporters in the Western Tarnished Plant Bug Lygus hesperus.</title>
        <authorList>
            <person name="Hull J.J."/>
            <person name="Chaney K."/>
            <person name="Geib S.M."/>
            <person name="Fabrick J.A."/>
            <person name="Brent C.S."/>
            <person name="Walsh D."/>
            <person name="Lavine L.C."/>
        </authorList>
    </citation>
    <scope>NUCLEOTIDE SEQUENCE</scope>
</reference>
<sequence length="731" mass="82725">NIVSSVEGDSDLYVLLDCLHLIGNSLTTECFRETDIEVWIRDLLQKDLSFHVESLLVPYVGPSVCDDFIANQAEKEEAILLILSHSLVVGHFKVVSFCLRNLSGSDLKLFDAYKLITSQFANFDPVSKGLVLNQMFKHCLEGITVNIKFNHETLSDLILLSPVSTQMSFFYDNMPTITTTIFKELHPACDIDKNEELLIQKSLCFLLIGILCGTFDKNEIFGQHGFVKSPNSKGSDARLDFIKSCYKFQSCKPNDAPVDSSYTESWRLCQCAALNCLLVLMCSSPLSSKALQHFVFQDKSENNPYPVLGNIIDSTATPKFISWQEAKQIKRRKKKLVDTSIKVASRVMSTKFDYHSSYVNVSITSVSQECKAFDFIRRTDITALRDSSSVVEVEVEGDTLSSHVCLPYLCSTIRKTVDFGITPCVGEKMPEWMVSLNGLLRNTEASNNLKSFIVKIVDKCKDIFKPYATHWAPPILYSLVSLKCCGEVTSHFFYQVTTMLISWLPLFDQNQENSSITKLWNRLVVNIITGIAACISDDVNHLLRLLRLIIEHKSKISPPYSILMELSNKQSSHILGITLKICCILFESGLIPYTSDTEETFLRSVKSAMTDRDICENAAVVIGYILKNASGTLQQTYCNIIEEDLNKLDCPRSRGDLFMLLKNIYRHFPLMPEKFLPKALEHLNNSKLKTLHKDIMNMIESYVSPCSNADLFLKWELIKHFNILKYSSYGV</sequence>
<evidence type="ECO:0000259" key="1">
    <source>
        <dbReference type="SMART" id="SM01344"/>
    </source>
</evidence>
<dbReference type="SMART" id="SM01344">
    <property type="entry name" value="NUC194"/>
    <property type="match status" value="1"/>
</dbReference>
<reference evidence="2" key="2">
    <citation type="submission" date="2014-07" db="EMBL/GenBank/DDBJ databases">
        <authorList>
            <person name="Hull J."/>
        </authorList>
    </citation>
    <scope>NUCLEOTIDE SEQUENCE</scope>
</reference>
<evidence type="ECO:0000313" key="2">
    <source>
        <dbReference type="EMBL" id="JAF98407.1"/>
    </source>
</evidence>
<dbReference type="InterPro" id="IPR012582">
    <property type="entry name" value="DNAPKcs_CC3"/>
</dbReference>
<dbReference type="EMBL" id="GBHO01045196">
    <property type="protein sequence ID" value="JAF98407.1"/>
    <property type="molecule type" value="Transcribed_RNA"/>
</dbReference>
<accession>A0A0A9VW15</accession>
<feature type="non-terminal residue" evidence="2">
    <location>
        <position position="1"/>
    </location>
</feature>